<dbReference type="Pfam" id="PF04307">
    <property type="entry name" value="YdjM"/>
    <property type="match status" value="1"/>
</dbReference>
<feature type="transmembrane region" description="Helical" evidence="1">
    <location>
        <begin position="70"/>
        <end position="88"/>
    </location>
</feature>
<keyword evidence="1" id="KW-0472">Membrane</keyword>
<keyword evidence="1" id="KW-0812">Transmembrane</keyword>
<feature type="transmembrane region" description="Helical" evidence="1">
    <location>
        <begin position="138"/>
        <end position="157"/>
    </location>
</feature>
<protein>
    <submittedName>
        <fullName evidence="2">Inner membrane protein</fullName>
    </submittedName>
</protein>
<accession>A0A482YCY8</accession>
<feature type="transmembrane region" description="Helical" evidence="1">
    <location>
        <begin position="100"/>
        <end position="118"/>
    </location>
</feature>
<dbReference type="InterPro" id="IPR007404">
    <property type="entry name" value="YdjM-like"/>
</dbReference>
<sequence>MWWYQPNKPPMEIGRVLFLAGAFATHSFVGYALVAGLTDADPRIGLVFGLLPDADFLFPADWAWPFVHRGITHTPLFALAVVAGGYAVGRQRSTPIGRRVGLAVGLALGSHLAIDSLSPKGIDFLFPLRTSWSPGLPVHSPTATVVLWTASLALLVWDANEQRWM</sequence>
<evidence type="ECO:0000256" key="1">
    <source>
        <dbReference type="SAM" id="Phobius"/>
    </source>
</evidence>
<reference evidence="2 3" key="1">
    <citation type="submission" date="2019-02" db="EMBL/GenBank/DDBJ databases">
        <title>Genomic Encyclopedia of Archaeal and Bacterial Type Strains, Phase II (KMG-II): from individual species to whole genera.</title>
        <authorList>
            <person name="Goeker M."/>
        </authorList>
    </citation>
    <scope>NUCLEOTIDE SEQUENCE [LARGE SCALE GENOMIC DNA]</scope>
    <source>
        <strain evidence="2 3">DSM 18328</strain>
    </source>
</reference>
<evidence type="ECO:0000313" key="2">
    <source>
        <dbReference type="EMBL" id="RZV10689.1"/>
    </source>
</evidence>
<comment type="caution">
    <text evidence="2">The sequence shown here is derived from an EMBL/GenBank/DDBJ whole genome shotgun (WGS) entry which is preliminary data.</text>
</comment>
<dbReference type="AlphaFoldDB" id="A0A482YCY8"/>
<proteinExistence type="predicted"/>
<feature type="transmembrane region" description="Helical" evidence="1">
    <location>
        <begin position="16"/>
        <end position="37"/>
    </location>
</feature>
<organism evidence="2 3">
    <name type="scientific">Natrinema hispanicum</name>
    <dbReference type="NCBI Taxonomy" id="392421"/>
    <lineage>
        <taxon>Archaea</taxon>
        <taxon>Methanobacteriati</taxon>
        <taxon>Methanobacteriota</taxon>
        <taxon>Stenosarchaea group</taxon>
        <taxon>Halobacteria</taxon>
        <taxon>Halobacteriales</taxon>
        <taxon>Natrialbaceae</taxon>
        <taxon>Natrinema</taxon>
    </lineage>
</organism>
<name>A0A482YCY8_9EURY</name>
<keyword evidence="1" id="KW-1133">Transmembrane helix</keyword>
<gene>
    <name evidence="2" type="ORF">BDK88_1866</name>
</gene>
<evidence type="ECO:0000313" key="3">
    <source>
        <dbReference type="Proteomes" id="UP000291097"/>
    </source>
</evidence>
<dbReference type="Proteomes" id="UP000291097">
    <property type="component" value="Unassembled WGS sequence"/>
</dbReference>
<dbReference type="EMBL" id="SHMP01000004">
    <property type="protein sequence ID" value="RZV10689.1"/>
    <property type="molecule type" value="Genomic_DNA"/>
</dbReference>